<dbReference type="RefSeq" id="XP_022473693.1">
    <property type="nucleotide sequence ID" value="XM_022619769.1"/>
</dbReference>
<sequence>MGVCWRHIGNVLGYCFCGVASRVALIVRGSRLLKKQQGTEQGD</sequence>
<proteinExistence type="predicted"/>
<protein>
    <submittedName>
        <fullName evidence="1">Uncharacterized protein</fullName>
    </submittedName>
</protein>
<keyword evidence="2" id="KW-1185">Reference proteome</keyword>
<dbReference type="AlphaFoldDB" id="A0A1G4B5C3"/>
<comment type="caution">
    <text evidence="1">The sequence shown here is derived from an EMBL/GenBank/DDBJ whole genome shotgun (WGS) entry which is preliminary data.</text>
</comment>
<organism evidence="1 2">
    <name type="scientific">Colletotrichum orchidophilum</name>
    <dbReference type="NCBI Taxonomy" id="1209926"/>
    <lineage>
        <taxon>Eukaryota</taxon>
        <taxon>Fungi</taxon>
        <taxon>Dikarya</taxon>
        <taxon>Ascomycota</taxon>
        <taxon>Pezizomycotina</taxon>
        <taxon>Sordariomycetes</taxon>
        <taxon>Hypocreomycetidae</taxon>
        <taxon>Glomerellales</taxon>
        <taxon>Glomerellaceae</taxon>
        <taxon>Colletotrichum</taxon>
    </lineage>
</organism>
<dbReference type="Proteomes" id="UP000176998">
    <property type="component" value="Unassembled WGS sequence"/>
</dbReference>
<gene>
    <name evidence="1" type="ORF">CORC01_08134</name>
</gene>
<evidence type="ECO:0000313" key="2">
    <source>
        <dbReference type="Proteomes" id="UP000176998"/>
    </source>
</evidence>
<accession>A0A1G4B5C3</accession>
<dbReference type="OrthoDB" id="10403402at2759"/>
<dbReference type="GeneID" id="34561279"/>
<reference evidence="1 2" key="1">
    <citation type="submission" date="2016-09" db="EMBL/GenBank/DDBJ databases">
        <authorList>
            <person name="Capua I."/>
            <person name="De Benedictis P."/>
            <person name="Joannis T."/>
            <person name="Lombin L.H."/>
            <person name="Cattoli G."/>
        </authorList>
    </citation>
    <scope>NUCLEOTIDE SEQUENCE [LARGE SCALE GENOMIC DNA]</scope>
    <source>
        <strain evidence="1 2">IMI 309357</strain>
    </source>
</reference>
<dbReference type="EMBL" id="MJBS01000068">
    <property type="protein sequence ID" value="OHE96536.1"/>
    <property type="molecule type" value="Genomic_DNA"/>
</dbReference>
<evidence type="ECO:0000313" key="1">
    <source>
        <dbReference type="EMBL" id="OHE96536.1"/>
    </source>
</evidence>
<name>A0A1G4B5C3_9PEZI</name>